<comment type="caution">
    <text evidence="2">The sequence shown here is derived from an EMBL/GenBank/DDBJ whole genome shotgun (WGS) entry which is preliminary data.</text>
</comment>
<reference evidence="2" key="2">
    <citation type="journal article" date="2024" name="Plant">
        <title>Genomic evolution and insights into agronomic trait innovations of Sesamum species.</title>
        <authorList>
            <person name="Miao H."/>
            <person name="Wang L."/>
            <person name="Qu L."/>
            <person name="Liu H."/>
            <person name="Sun Y."/>
            <person name="Le M."/>
            <person name="Wang Q."/>
            <person name="Wei S."/>
            <person name="Zheng Y."/>
            <person name="Lin W."/>
            <person name="Duan Y."/>
            <person name="Cao H."/>
            <person name="Xiong S."/>
            <person name="Wang X."/>
            <person name="Wei L."/>
            <person name="Li C."/>
            <person name="Ma Q."/>
            <person name="Ju M."/>
            <person name="Zhao R."/>
            <person name="Li G."/>
            <person name="Mu C."/>
            <person name="Tian Q."/>
            <person name="Mei H."/>
            <person name="Zhang T."/>
            <person name="Gao T."/>
            <person name="Zhang H."/>
        </authorList>
    </citation>
    <scope>NUCLEOTIDE SEQUENCE</scope>
    <source>
        <strain evidence="2">KEN1</strain>
    </source>
</reference>
<feature type="compositionally biased region" description="Basic and acidic residues" evidence="1">
    <location>
        <begin position="131"/>
        <end position="141"/>
    </location>
</feature>
<protein>
    <submittedName>
        <fullName evidence="2">Uncharacterized protein</fullName>
    </submittedName>
</protein>
<organism evidence="2">
    <name type="scientific">Sesamum latifolium</name>
    <dbReference type="NCBI Taxonomy" id="2727402"/>
    <lineage>
        <taxon>Eukaryota</taxon>
        <taxon>Viridiplantae</taxon>
        <taxon>Streptophyta</taxon>
        <taxon>Embryophyta</taxon>
        <taxon>Tracheophyta</taxon>
        <taxon>Spermatophyta</taxon>
        <taxon>Magnoliopsida</taxon>
        <taxon>eudicotyledons</taxon>
        <taxon>Gunneridae</taxon>
        <taxon>Pentapetalae</taxon>
        <taxon>asterids</taxon>
        <taxon>lamiids</taxon>
        <taxon>Lamiales</taxon>
        <taxon>Pedaliaceae</taxon>
        <taxon>Sesamum</taxon>
    </lineage>
</organism>
<reference evidence="2" key="1">
    <citation type="submission" date="2020-06" db="EMBL/GenBank/DDBJ databases">
        <authorList>
            <person name="Li T."/>
            <person name="Hu X."/>
            <person name="Zhang T."/>
            <person name="Song X."/>
            <person name="Zhang H."/>
            <person name="Dai N."/>
            <person name="Sheng W."/>
            <person name="Hou X."/>
            <person name="Wei L."/>
        </authorList>
    </citation>
    <scope>NUCLEOTIDE SEQUENCE</scope>
    <source>
        <strain evidence="2">KEN1</strain>
        <tissue evidence="2">Leaf</tissue>
    </source>
</reference>
<dbReference type="PANTHER" id="PTHR34120">
    <property type="entry name" value="EXPRESSED PROTEIN"/>
    <property type="match status" value="1"/>
</dbReference>
<sequence length="141" mass="15331">MASESKSDPPETFSDLPPESFWVSRDDEQDWVDRNAVMQRKTSLKLGFNRNFTSLSHRPDVVSARNVGRTSVFGLPALPNLVGSTAPRRRRSPAGCCSGAGPNREASQSCRCLNPVRPGSPALGESGSRVVMERKPASRGF</sequence>
<dbReference type="PANTHER" id="PTHR34120:SF15">
    <property type="entry name" value="CALCIUM_CALMODULIN PROTEIN KINASE"/>
    <property type="match status" value="1"/>
</dbReference>
<dbReference type="EMBL" id="JACGWN010000015">
    <property type="protein sequence ID" value="KAL0401488.1"/>
    <property type="molecule type" value="Genomic_DNA"/>
</dbReference>
<dbReference type="AlphaFoldDB" id="A0AAW2T9P7"/>
<feature type="region of interest" description="Disordered" evidence="1">
    <location>
        <begin position="1"/>
        <end position="25"/>
    </location>
</feature>
<name>A0AAW2T9P7_9LAMI</name>
<evidence type="ECO:0000313" key="2">
    <source>
        <dbReference type="EMBL" id="KAL0401488.1"/>
    </source>
</evidence>
<evidence type="ECO:0000256" key="1">
    <source>
        <dbReference type="SAM" id="MobiDB-lite"/>
    </source>
</evidence>
<accession>A0AAW2T9P7</accession>
<feature type="region of interest" description="Disordered" evidence="1">
    <location>
        <begin position="83"/>
        <end position="141"/>
    </location>
</feature>
<proteinExistence type="predicted"/>
<gene>
    <name evidence="2" type="ORF">Slati_4178700</name>
</gene>